<dbReference type="InterPro" id="IPR011009">
    <property type="entry name" value="Kinase-like_dom_sf"/>
</dbReference>
<dbReference type="PANTHER" id="PTHR24351">
    <property type="entry name" value="RIBOSOMAL PROTEIN S6 KINASE"/>
    <property type="match status" value="1"/>
</dbReference>
<keyword evidence="4" id="KW-0418">Kinase</keyword>
<dbReference type="Proteomes" id="UP000095280">
    <property type="component" value="Unplaced"/>
</dbReference>
<keyword evidence="1" id="KW-0723">Serine/threonine-protein kinase</keyword>
<evidence type="ECO:0000256" key="1">
    <source>
        <dbReference type="ARBA" id="ARBA00022527"/>
    </source>
</evidence>
<dbReference type="SUPFAM" id="SSF56112">
    <property type="entry name" value="Protein kinase-like (PK-like)"/>
    <property type="match status" value="1"/>
</dbReference>
<reference evidence="7" key="1">
    <citation type="submission" date="2016-11" db="UniProtKB">
        <authorList>
            <consortium name="WormBaseParasite"/>
        </authorList>
    </citation>
    <scope>IDENTIFICATION</scope>
</reference>
<keyword evidence="3" id="KW-0547">Nucleotide-binding</keyword>
<evidence type="ECO:0000256" key="5">
    <source>
        <dbReference type="ARBA" id="ARBA00022840"/>
    </source>
</evidence>
<accession>A0A1I8ISY5</accession>
<keyword evidence="2" id="KW-0808">Transferase</keyword>
<evidence type="ECO:0000313" key="6">
    <source>
        <dbReference type="Proteomes" id="UP000095280"/>
    </source>
</evidence>
<evidence type="ECO:0000256" key="2">
    <source>
        <dbReference type="ARBA" id="ARBA00022679"/>
    </source>
</evidence>
<sequence>MAQSGGGGDMDSVTVARLIVKLRLQAAPAALTGPSSRQCARPNCAPHSGHAGPSPRVLVIRGAPPPPQALCPEDAFLSMTLTRRRIADGTLKASVPCAPLTGPITVDAKFLYHDLWSTSAARGGVLLPARCWHLRQLWAALFYAAEILSAIGYLPQPVHHVPRDLQCPRTCLLDVNGHLKITDFGFAKVCGEDPDLTPMCGTPEYLGRRPRTRRRGHPVAPLVQVHQLARCGAAPVMKAAHCAGAGLSPPATRRCYDMYDEHGLEEGPQVASPAGQEHFKDF</sequence>
<dbReference type="AlphaFoldDB" id="A0A1I8ISY5"/>
<organism evidence="6 7">
    <name type="scientific">Macrostomum lignano</name>
    <dbReference type="NCBI Taxonomy" id="282301"/>
    <lineage>
        <taxon>Eukaryota</taxon>
        <taxon>Metazoa</taxon>
        <taxon>Spiralia</taxon>
        <taxon>Lophotrochozoa</taxon>
        <taxon>Platyhelminthes</taxon>
        <taxon>Rhabditophora</taxon>
        <taxon>Macrostomorpha</taxon>
        <taxon>Macrostomida</taxon>
        <taxon>Macrostomidae</taxon>
        <taxon>Macrostomum</taxon>
    </lineage>
</organism>
<keyword evidence="5" id="KW-0067">ATP-binding</keyword>
<evidence type="ECO:0000256" key="4">
    <source>
        <dbReference type="ARBA" id="ARBA00022777"/>
    </source>
</evidence>
<proteinExistence type="predicted"/>
<dbReference type="GO" id="GO:0004674">
    <property type="term" value="F:protein serine/threonine kinase activity"/>
    <property type="evidence" value="ECO:0007669"/>
    <property type="project" value="UniProtKB-KW"/>
</dbReference>
<evidence type="ECO:0000313" key="7">
    <source>
        <dbReference type="WBParaSite" id="maker-uti_cns_0016578-snap-gene-0.2-mRNA-1"/>
    </source>
</evidence>
<evidence type="ECO:0000256" key="3">
    <source>
        <dbReference type="ARBA" id="ARBA00022741"/>
    </source>
</evidence>
<dbReference type="WBParaSite" id="maker-uti_cns_0016578-snap-gene-0.2-mRNA-1">
    <property type="protein sequence ID" value="maker-uti_cns_0016578-snap-gene-0.2-mRNA-1"/>
    <property type="gene ID" value="maker-uti_cns_0016578-snap-gene-0.2"/>
</dbReference>
<protein>
    <submittedName>
        <fullName evidence="7">Protein kinase domain-containing protein</fullName>
    </submittedName>
</protein>
<name>A0A1I8ISY5_9PLAT</name>
<dbReference type="Gene3D" id="1.10.510.10">
    <property type="entry name" value="Transferase(Phosphotransferase) domain 1"/>
    <property type="match status" value="1"/>
</dbReference>
<dbReference type="GO" id="GO:0005524">
    <property type="term" value="F:ATP binding"/>
    <property type="evidence" value="ECO:0007669"/>
    <property type="project" value="UniProtKB-KW"/>
</dbReference>
<keyword evidence="6" id="KW-1185">Reference proteome</keyword>